<dbReference type="EMBL" id="CP029210">
    <property type="protein sequence ID" value="AWI54371.1"/>
    <property type="molecule type" value="Genomic_DNA"/>
</dbReference>
<organism evidence="1 2">
    <name type="scientific">Aquabacterium olei</name>
    <dbReference type="NCBI Taxonomy" id="1296669"/>
    <lineage>
        <taxon>Bacteria</taxon>
        <taxon>Pseudomonadati</taxon>
        <taxon>Pseudomonadota</taxon>
        <taxon>Betaproteobacteria</taxon>
        <taxon>Burkholderiales</taxon>
        <taxon>Aquabacterium</taxon>
    </lineage>
</organism>
<protein>
    <recommendedName>
        <fullName evidence="3">DUF707 domain-containing protein</fullName>
    </recommendedName>
</protein>
<evidence type="ECO:0000313" key="2">
    <source>
        <dbReference type="Proteomes" id="UP000244892"/>
    </source>
</evidence>
<proteinExistence type="predicted"/>
<accession>A0A2U8FTI6</accession>
<evidence type="ECO:0008006" key="3">
    <source>
        <dbReference type="Google" id="ProtNLM"/>
    </source>
</evidence>
<dbReference type="AlphaFoldDB" id="A0A2U8FTI6"/>
<dbReference type="InterPro" id="IPR007877">
    <property type="entry name" value="DUF707"/>
</dbReference>
<gene>
    <name evidence="1" type="ORF">DEH84_13765</name>
</gene>
<keyword evidence="2" id="KW-1185">Reference proteome</keyword>
<sequence length="280" mass="32214">MSEPLAPASGRRNLVILRAGNSSLHKEWIASPHRDFDLYISYYGADEGRYAEDAEYHEMRKGPKWPCIHDLLATRPDLIERYDAFWFPDDDISASTDTLNRMFAFFHALQLELAQPALTRDSYFSWSHLLQRDDFLVRYVAFVEVMVPVFSRAALSRCLPTFNENRSGWGLDWVWPSLCSNGDPKKVGLIDATPVKHTRPVGGELYKNNPEMDPRREAERVHAKYNVKPVKALAIYPLNGGVGFTQPPWLERIRLAIKVANGHRKFRRNQARRQNPTDST</sequence>
<dbReference type="RefSeq" id="WP_109037367.1">
    <property type="nucleotide sequence ID" value="NZ_CP029210.1"/>
</dbReference>
<dbReference type="Proteomes" id="UP000244892">
    <property type="component" value="Chromosome"/>
</dbReference>
<evidence type="ECO:0000313" key="1">
    <source>
        <dbReference type="EMBL" id="AWI54371.1"/>
    </source>
</evidence>
<dbReference type="Pfam" id="PF05212">
    <property type="entry name" value="DUF707"/>
    <property type="match status" value="1"/>
</dbReference>
<reference evidence="1 2" key="1">
    <citation type="submission" date="2018-05" db="EMBL/GenBank/DDBJ databases">
        <title>complete genome sequence of Aquabacterium olei NBRC 110486.</title>
        <authorList>
            <person name="Tang B."/>
            <person name="Chang J."/>
            <person name="Zhang L."/>
            <person name="Yang H."/>
        </authorList>
    </citation>
    <scope>NUCLEOTIDE SEQUENCE [LARGE SCALE GENOMIC DNA]</scope>
    <source>
        <strain evidence="1 2">NBRC 110486</strain>
    </source>
</reference>
<dbReference type="KEGG" id="aon:DEH84_13765"/>
<name>A0A2U8FTI6_9BURK</name>
<dbReference type="OrthoDB" id="2938920at2"/>